<keyword evidence="6 7" id="KW-0012">Acyltransferase</keyword>
<comment type="subcellular location">
    <subcellularLocation>
        <location evidence="1">Membrane</location>
        <topology evidence="1">Multi-pass membrane protein</topology>
    </subcellularLocation>
</comment>
<keyword evidence="3 7" id="KW-0812">Transmembrane</keyword>
<dbReference type="PROSITE" id="PS50216">
    <property type="entry name" value="DHHC"/>
    <property type="match status" value="1"/>
</dbReference>
<comment type="caution">
    <text evidence="10">The sequence shown here is derived from an EMBL/GenBank/DDBJ whole genome shotgun (WGS) entry which is preliminary data.</text>
</comment>
<evidence type="ECO:0000259" key="9">
    <source>
        <dbReference type="Pfam" id="PF01529"/>
    </source>
</evidence>
<dbReference type="InterPro" id="IPR001594">
    <property type="entry name" value="Palmitoyltrfase_DHHC"/>
</dbReference>
<evidence type="ECO:0000313" key="11">
    <source>
        <dbReference type="Proteomes" id="UP001591681"/>
    </source>
</evidence>
<comment type="similarity">
    <text evidence="7">Belongs to the DHHC palmitoyltransferase family.</text>
</comment>
<evidence type="ECO:0000256" key="7">
    <source>
        <dbReference type="RuleBase" id="RU079119"/>
    </source>
</evidence>
<keyword evidence="2 7" id="KW-0808">Transferase</keyword>
<feature type="domain" description="Palmitoyltransferase DHHC" evidence="9">
    <location>
        <begin position="135"/>
        <end position="283"/>
    </location>
</feature>
<evidence type="ECO:0000256" key="3">
    <source>
        <dbReference type="ARBA" id="ARBA00022692"/>
    </source>
</evidence>
<evidence type="ECO:0000256" key="6">
    <source>
        <dbReference type="ARBA" id="ARBA00023315"/>
    </source>
</evidence>
<feature type="compositionally biased region" description="Basic and acidic residues" evidence="8">
    <location>
        <begin position="294"/>
        <end position="308"/>
    </location>
</feature>
<dbReference type="PANTHER" id="PTHR22883:SF22">
    <property type="entry name" value="PALMITOYLTRANSFERASE ZDHHC11-RELATED"/>
    <property type="match status" value="1"/>
</dbReference>
<evidence type="ECO:0000313" key="10">
    <source>
        <dbReference type="EMBL" id="KAL2086770.1"/>
    </source>
</evidence>
<comment type="catalytic activity">
    <reaction evidence="7">
        <text>L-cysteinyl-[protein] + hexadecanoyl-CoA = S-hexadecanoyl-L-cysteinyl-[protein] + CoA</text>
        <dbReference type="Rhea" id="RHEA:36683"/>
        <dbReference type="Rhea" id="RHEA-COMP:10131"/>
        <dbReference type="Rhea" id="RHEA-COMP:11032"/>
        <dbReference type="ChEBI" id="CHEBI:29950"/>
        <dbReference type="ChEBI" id="CHEBI:57287"/>
        <dbReference type="ChEBI" id="CHEBI:57379"/>
        <dbReference type="ChEBI" id="CHEBI:74151"/>
        <dbReference type="EC" id="2.3.1.225"/>
    </reaction>
</comment>
<evidence type="ECO:0000256" key="2">
    <source>
        <dbReference type="ARBA" id="ARBA00022679"/>
    </source>
</evidence>
<dbReference type="Proteomes" id="UP001591681">
    <property type="component" value="Unassembled WGS sequence"/>
</dbReference>
<protein>
    <recommendedName>
        <fullName evidence="7">Palmitoyltransferase</fullName>
        <ecNumber evidence="7">2.3.1.225</ecNumber>
    </recommendedName>
</protein>
<dbReference type="GO" id="GO:0016020">
    <property type="term" value="C:membrane"/>
    <property type="evidence" value="ECO:0007669"/>
    <property type="project" value="UniProtKB-SubCell"/>
</dbReference>
<evidence type="ECO:0000256" key="8">
    <source>
        <dbReference type="SAM" id="MobiDB-lite"/>
    </source>
</evidence>
<name>A0ABD1JJF7_9TELE</name>
<dbReference type="AlphaFoldDB" id="A0ABD1JJF7"/>
<dbReference type="PANTHER" id="PTHR22883">
    <property type="entry name" value="ZINC FINGER DHHC DOMAIN CONTAINING PROTEIN"/>
    <property type="match status" value="1"/>
</dbReference>
<dbReference type="Pfam" id="PF01529">
    <property type="entry name" value="DHHC"/>
    <property type="match status" value="1"/>
</dbReference>
<feature type="transmembrane region" description="Helical" evidence="7">
    <location>
        <begin position="252"/>
        <end position="273"/>
    </location>
</feature>
<feature type="transmembrane region" description="Helical" evidence="7">
    <location>
        <begin position="83"/>
        <end position="102"/>
    </location>
</feature>
<feature type="transmembrane region" description="Helical" evidence="7">
    <location>
        <begin position="179"/>
        <end position="205"/>
    </location>
</feature>
<evidence type="ECO:0000256" key="4">
    <source>
        <dbReference type="ARBA" id="ARBA00022989"/>
    </source>
</evidence>
<organism evidence="10 11">
    <name type="scientific">Coilia grayii</name>
    <name type="common">Gray's grenadier anchovy</name>
    <dbReference type="NCBI Taxonomy" id="363190"/>
    <lineage>
        <taxon>Eukaryota</taxon>
        <taxon>Metazoa</taxon>
        <taxon>Chordata</taxon>
        <taxon>Craniata</taxon>
        <taxon>Vertebrata</taxon>
        <taxon>Euteleostomi</taxon>
        <taxon>Actinopterygii</taxon>
        <taxon>Neopterygii</taxon>
        <taxon>Teleostei</taxon>
        <taxon>Clupei</taxon>
        <taxon>Clupeiformes</taxon>
        <taxon>Clupeoidei</taxon>
        <taxon>Engraulidae</taxon>
        <taxon>Coilinae</taxon>
        <taxon>Coilia</taxon>
    </lineage>
</organism>
<reference evidence="10 11" key="1">
    <citation type="submission" date="2024-09" db="EMBL/GenBank/DDBJ databases">
        <title>A chromosome-level genome assembly of Gray's grenadier anchovy, Coilia grayii.</title>
        <authorList>
            <person name="Fu Z."/>
        </authorList>
    </citation>
    <scope>NUCLEOTIDE SEQUENCE [LARGE SCALE GENOMIC DNA]</scope>
    <source>
        <strain evidence="10">G4</strain>
        <tissue evidence="10">Muscle</tissue>
    </source>
</reference>
<dbReference type="InterPro" id="IPR039859">
    <property type="entry name" value="PFA4/ZDH16/20/ERF2-like"/>
</dbReference>
<feature type="transmembrane region" description="Helical" evidence="7">
    <location>
        <begin position="56"/>
        <end position="76"/>
    </location>
</feature>
<gene>
    <name evidence="10" type="ORF">ACEWY4_017829</name>
</gene>
<dbReference type="EC" id="2.3.1.225" evidence="7"/>
<keyword evidence="11" id="KW-1185">Reference proteome</keyword>
<comment type="domain">
    <text evidence="7">The DHHC domain is required for palmitoyltransferase activity.</text>
</comment>
<sequence>MSHSLLPDPISSPKGCCARPHGKIAPTHAGGQSEAVTLVLYRSRNGWTLPPTKKQLVVWMHYAYFAVVTLGIYIPLLPSPWNLVSYGVVGGVFFLHLVAYVATVSVDAAHPNVRANNYNSPLPNIHRSQREFIFKDEFCTVCEAEVGPKAKHCWACNKCVMDFDHHCMWLNTCIGRRNYWFFFVMVVSGVILLLLVVIMVLFVFIEHFINPAMLRTAPQFQNVKSSAWLLFLPLAAVKVNTVWLLVLTGFTVLLGLNSLVRMTLLLSFHIHLLRKNISTYDYILREREAERDAEAALKEPSPDVDKSGKQTPATAVGTTSQTVVEIQSLAIESFCALGLFSRGAYSQTGRQFAYFLHSNDR</sequence>
<accession>A0ABD1JJF7</accession>
<evidence type="ECO:0000256" key="5">
    <source>
        <dbReference type="ARBA" id="ARBA00023136"/>
    </source>
</evidence>
<keyword evidence="4 7" id="KW-1133">Transmembrane helix</keyword>
<feature type="region of interest" description="Disordered" evidence="8">
    <location>
        <begin position="294"/>
        <end position="313"/>
    </location>
</feature>
<dbReference type="EMBL" id="JBHFQA010000015">
    <property type="protein sequence ID" value="KAL2086770.1"/>
    <property type="molecule type" value="Genomic_DNA"/>
</dbReference>
<proteinExistence type="inferred from homology"/>
<feature type="transmembrane region" description="Helical" evidence="7">
    <location>
        <begin position="226"/>
        <end position="246"/>
    </location>
</feature>
<dbReference type="GO" id="GO:0019706">
    <property type="term" value="F:protein-cysteine S-palmitoyltransferase activity"/>
    <property type="evidence" value="ECO:0007669"/>
    <property type="project" value="UniProtKB-EC"/>
</dbReference>
<keyword evidence="5 7" id="KW-0472">Membrane</keyword>
<evidence type="ECO:0000256" key="1">
    <source>
        <dbReference type="ARBA" id="ARBA00004141"/>
    </source>
</evidence>